<comment type="caution">
    <text evidence="3">The sequence shown here is derived from an EMBL/GenBank/DDBJ whole genome shotgun (WGS) entry which is preliminary data.</text>
</comment>
<protein>
    <submittedName>
        <fullName evidence="3">4'-phosphopantetheinyl transferase superfamily protein</fullName>
    </submittedName>
</protein>
<reference evidence="3 4" key="1">
    <citation type="submission" date="2020-02" db="EMBL/GenBank/DDBJ databases">
        <authorList>
            <person name="Sun Q."/>
        </authorList>
    </citation>
    <scope>NUCLEOTIDE SEQUENCE [LARGE SCALE GENOMIC DNA]</scope>
    <source>
        <strain evidence="3 4">YIM 13062</strain>
    </source>
</reference>
<accession>A0A846U6X1</accession>
<sequence>MSLSRPRTGALGVVAVCRDSTLGIDLETAGAAAFPHFETVAVHAREHCPDDDARTLLWVRKEALLKAHGTGLITHPRSIRLAPDGTVLEGPAATILDVDLGPEWTCAVAVLQPGASRENIRVIRS</sequence>
<feature type="domain" description="4'-phosphopantetheinyl transferase" evidence="2">
    <location>
        <begin position="22"/>
        <end position="84"/>
    </location>
</feature>
<evidence type="ECO:0000313" key="3">
    <source>
        <dbReference type="EMBL" id="NKE10531.1"/>
    </source>
</evidence>
<dbReference type="GO" id="GO:0000287">
    <property type="term" value="F:magnesium ion binding"/>
    <property type="evidence" value="ECO:0007669"/>
    <property type="project" value="InterPro"/>
</dbReference>
<keyword evidence="4" id="KW-1185">Reference proteome</keyword>
<dbReference type="AlphaFoldDB" id="A0A846U6X1"/>
<dbReference type="EMBL" id="JAAVUN010000029">
    <property type="protein sequence ID" value="NKE10531.1"/>
    <property type="molecule type" value="Genomic_DNA"/>
</dbReference>
<dbReference type="InterPro" id="IPR037143">
    <property type="entry name" value="4-PPantetheinyl_Trfase_dom_sf"/>
</dbReference>
<dbReference type="Pfam" id="PF01648">
    <property type="entry name" value="ACPS"/>
    <property type="match status" value="1"/>
</dbReference>
<dbReference type="SUPFAM" id="SSF56214">
    <property type="entry name" value="4'-phosphopantetheinyl transferase"/>
    <property type="match status" value="1"/>
</dbReference>
<proteinExistence type="predicted"/>
<evidence type="ECO:0000259" key="2">
    <source>
        <dbReference type="Pfam" id="PF01648"/>
    </source>
</evidence>
<organism evidence="3 4">
    <name type="scientific">Kocuria subflava</name>
    <dbReference type="NCBI Taxonomy" id="1736139"/>
    <lineage>
        <taxon>Bacteria</taxon>
        <taxon>Bacillati</taxon>
        <taxon>Actinomycetota</taxon>
        <taxon>Actinomycetes</taxon>
        <taxon>Micrococcales</taxon>
        <taxon>Micrococcaceae</taxon>
        <taxon>Kocuria</taxon>
    </lineage>
</organism>
<name>A0A846U6X1_9MICC</name>
<gene>
    <name evidence="3" type="ORF">GTW58_11445</name>
</gene>
<evidence type="ECO:0000313" key="4">
    <source>
        <dbReference type="Proteomes" id="UP000521379"/>
    </source>
</evidence>
<dbReference type="InterPro" id="IPR008278">
    <property type="entry name" value="4-PPantetheinyl_Trfase_dom"/>
</dbReference>
<dbReference type="GO" id="GO:0008897">
    <property type="term" value="F:holo-[acyl-carrier-protein] synthase activity"/>
    <property type="evidence" value="ECO:0007669"/>
    <property type="project" value="InterPro"/>
</dbReference>
<evidence type="ECO:0000256" key="1">
    <source>
        <dbReference type="ARBA" id="ARBA00022679"/>
    </source>
</evidence>
<dbReference type="Gene3D" id="3.90.470.20">
    <property type="entry name" value="4'-phosphopantetheinyl transferase domain"/>
    <property type="match status" value="1"/>
</dbReference>
<dbReference type="Proteomes" id="UP000521379">
    <property type="component" value="Unassembled WGS sequence"/>
</dbReference>
<keyword evidence="1 3" id="KW-0808">Transferase</keyword>